<evidence type="ECO:0000313" key="3">
    <source>
        <dbReference type="Proteomes" id="UP001066276"/>
    </source>
</evidence>
<dbReference type="EMBL" id="JANPWB010000011">
    <property type="protein sequence ID" value="KAJ1126662.1"/>
    <property type="molecule type" value="Genomic_DNA"/>
</dbReference>
<evidence type="ECO:0000313" key="2">
    <source>
        <dbReference type="EMBL" id="KAJ1126662.1"/>
    </source>
</evidence>
<sequence length="69" mass="7493">MSSSVLTTNLSSTYAPENPCPDTTMERILREISAVGLCLEAMDSKITDLSADSSRSEQTLLASRIKSRI</sequence>
<keyword evidence="3" id="KW-1185">Reference proteome</keyword>
<accession>A0AAV7PHG7</accession>
<gene>
    <name evidence="2" type="ORF">NDU88_005069</name>
</gene>
<proteinExistence type="predicted"/>
<feature type="compositionally biased region" description="Low complexity" evidence="1">
    <location>
        <begin position="1"/>
        <end position="13"/>
    </location>
</feature>
<comment type="caution">
    <text evidence="2">The sequence shown here is derived from an EMBL/GenBank/DDBJ whole genome shotgun (WGS) entry which is preliminary data.</text>
</comment>
<protein>
    <submittedName>
        <fullName evidence="2">Uncharacterized protein</fullName>
    </submittedName>
</protein>
<dbReference type="Proteomes" id="UP001066276">
    <property type="component" value="Chromosome 7"/>
</dbReference>
<organism evidence="2 3">
    <name type="scientific">Pleurodeles waltl</name>
    <name type="common">Iberian ribbed newt</name>
    <dbReference type="NCBI Taxonomy" id="8319"/>
    <lineage>
        <taxon>Eukaryota</taxon>
        <taxon>Metazoa</taxon>
        <taxon>Chordata</taxon>
        <taxon>Craniata</taxon>
        <taxon>Vertebrata</taxon>
        <taxon>Euteleostomi</taxon>
        <taxon>Amphibia</taxon>
        <taxon>Batrachia</taxon>
        <taxon>Caudata</taxon>
        <taxon>Salamandroidea</taxon>
        <taxon>Salamandridae</taxon>
        <taxon>Pleurodelinae</taxon>
        <taxon>Pleurodeles</taxon>
    </lineage>
</organism>
<reference evidence="2" key="1">
    <citation type="journal article" date="2022" name="bioRxiv">
        <title>Sequencing and chromosome-scale assembly of the giantPleurodeles waltlgenome.</title>
        <authorList>
            <person name="Brown T."/>
            <person name="Elewa A."/>
            <person name="Iarovenko S."/>
            <person name="Subramanian E."/>
            <person name="Araus A.J."/>
            <person name="Petzold A."/>
            <person name="Susuki M."/>
            <person name="Suzuki K.-i.T."/>
            <person name="Hayashi T."/>
            <person name="Toyoda A."/>
            <person name="Oliveira C."/>
            <person name="Osipova E."/>
            <person name="Leigh N.D."/>
            <person name="Simon A."/>
            <person name="Yun M.H."/>
        </authorList>
    </citation>
    <scope>NUCLEOTIDE SEQUENCE</scope>
    <source>
        <strain evidence="2">20211129_DDA</strain>
        <tissue evidence="2">Liver</tissue>
    </source>
</reference>
<dbReference type="AlphaFoldDB" id="A0AAV7PHG7"/>
<name>A0AAV7PHG7_PLEWA</name>
<evidence type="ECO:0000256" key="1">
    <source>
        <dbReference type="SAM" id="MobiDB-lite"/>
    </source>
</evidence>
<feature type="region of interest" description="Disordered" evidence="1">
    <location>
        <begin position="1"/>
        <end position="22"/>
    </location>
</feature>